<feature type="compositionally biased region" description="Polar residues" evidence="2">
    <location>
        <begin position="36"/>
        <end position="60"/>
    </location>
</feature>
<dbReference type="InterPro" id="IPR000361">
    <property type="entry name" value="ATAP_core_dom"/>
</dbReference>
<evidence type="ECO:0000256" key="2">
    <source>
        <dbReference type="SAM" id="MobiDB-lite"/>
    </source>
</evidence>
<proteinExistence type="inferred from homology"/>
<dbReference type="Gene3D" id="2.60.300.12">
    <property type="entry name" value="HesB-like domain"/>
    <property type="match status" value="1"/>
</dbReference>
<gene>
    <name evidence="4" type="primary">ISA2</name>
    <name evidence="4" type="ORF">OC846_005471</name>
</gene>
<dbReference type="PANTHER" id="PTHR43011">
    <property type="entry name" value="IRON-SULFUR CLUSTER ASSEMBLY 2 HOMOLOG, MITOCHONDRIAL"/>
    <property type="match status" value="1"/>
</dbReference>
<dbReference type="GO" id="GO:0005739">
    <property type="term" value="C:mitochondrion"/>
    <property type="evidence" value="ECO:0007669"/>
    <property type="project" value="TreeGrafter"/>
</dbReference>
<dbReference type="InterPro" id="IPR016092">
    <property type="entry name" value="ATAP"/>
</dbReference>
<name>A0AAN6GLR4_9BASI</name>
<dbReference type="EMBL" id="JAPDMZ010000211">
    <property type="protein sequence ID" value="KAK0545937.1"/>
    <property type="molecule type" value="Genomic_DNA"/>
</dbReference>
<comment type="similarity">
    <text evidence="1">Belongs to the HesB/IscA family.</text>
</comment>
<accession>A0AAN6GLR4</accession>
<reference evidence="4" key="1">
    <citation type="journal article" date="2023" name="PhytoFront">
        <title>Draft Genome Resources of Seven Strains of Tilletia horrida, Causal Agent of Kernel Smut of Rice.</title>
        <authorList>
            <person name="Khanal S."/>
            <person name="Antony Babu S."/>
            <person name="Zhou X.G."/>
        </authorList>
    </citation>
    <scope>NUCLEOTIDE SEQUENCE</scope>
    <source>
        <strain evidence="4">TX6</strain>
    </source>
</reference>
<evidence type="ECO:0000313" key="5">
    <source>
        <dbReference type="Proteomes" id="UP001176517"/>
    </source>
</evidence>
<dbReference type="Proteomes" id="UP001176517">
    <property type="component" value="Unassembled WGS sequence"/>
</dbReference>
<organism evidence="4 5">
    <name type="scientific">Tilletia horrida</name>
    <dbReference type="NCBI Taxonomy" id="155126"/>
    <lineage>
        <taxon>Eukaryota</taxon>
        <taxon>Fungi</taxon>
        <taxon>Dikarya</taxon>
        <taxon>Basidiomycota</taxon>
        <taxon>Ustilaginomycotina</taxon>
        <taxon>Exobasidiomycetes</taxon>
        <taxon>Tilletiales</taxon>
        <taxon>Tilletiaceae</taxon>
        <taxon>Tilletia</taxon>
    </lineage>
</organism>
<protein>
    <submittedName>
        <fullName evidence="4">[4Fe-4S] proteins maturation</fullName>
    </submittedName>
</protein>
<feature type="domain" description="Core" evidence="3">
    <location>
        <begin position="125"/>
        <end position="246"/>
    </location>
</feature>
<dbReference type="InterPro" id="IPR035903">
    <property type="entry name" value="HesB-like_dom_sf"/>
</dbReference>
<dbReference type="GO" id="GO:0016226">
    <property type="term" value="P:iron-sulfur cluster assembly"/>
    <property type="evidence" value="ECO:0007669"/>
    <property type="project" value="InterPro"/>
</dbReference>
<dbReference type="AlphaFoldDB" id="A0AAN6GLR4"/>
<dbReference type="PANTHER" id="PTHR43011:SF1">
    <property type="entry name" value="IRON-SULFUR CLUSTER ASSEMBLY 2 HOMOLOG, MITOCHONDRIAL"/>
    <property type="match status" value="1"/>
</dbReference>
<dbReference type="Pfam" id="PF01521">
    <property type="entry name" value="Fe-S_biosyn"/>
    <property type="match status" value="1"/>
</dbReference>
<keyword evidence="5" id="KW-1185">Reference proteome</keyword>
<dbReference type="GO" id="GO:0051539">
    <property type="term" value="F:4 iron, 4 sulfur cluster binding"/>
    <property type="evidence" value="ECO:0007669"/>
    <property type="project" value="TreeGrafter"/>
</dbReference>
<evidence type="ECO:0000259" key="3">
    <source>
        <dbReference type="Pfam" id="PF01521"/>
    </source>
</evidence>
<dbReference type="GO" id="GO:0051537">
    <property type="term" value="F:2 iron, 2 sulfur cluster binding"/>
    <property type="evidence" value="ECO:0007669"/>
    <property type="project" value="TreeGrafter"/>
</dbReference>
<comment type="caution">
    <text evidence="4">The sequence shown here is derived from an EMBL/GenBank/DDBJ whole genome shotgun (WGS) entry which is preliminary data.</text>
</comment>
<dbReference type="SUPFAM" id="SSF89360">
    <property type="entry name" value="HesB-like domain"/>
    <property type="match status" value="1"/>
</dbReference>
<sequence>MFVTASSRAACASALRSSTADAITLANPAFVRSAATSSVFGPGPSSRTASLTPRRTNAAQSCPVHERAPSRRHFHASARNHFDAQSLAANSEDEGTRIGAILTASQQPKEPADEGVWRGGGEPTISLTRRAVERLQIIASKEQEQNGSAGSSTLALRLAVEPGGCHGYQYKIELTEEPEDDDFHFQATTRRSTSASDKRPEPLPILIDSTSLALLKGSTIDYVTELIGSQFAIRENPQAKGSGCGCGISWEPAI</sequence>
<dbReference type="GO" id="GO:0005506">
    <property type="term" value="F:iron ion binding"/>
    <property type="evidence" value="ECO:0007669"/>
    <property type="project" value="TreeGrafter"/>
</dbReference>
<dbReference type="NCBIfam" id="TIGR00049">
    <property type="entry name" value="iron-sulfur cluster assembly accessory protein"/>
    <property type="match status" value="1"/>
</dbReference>
<evidence type="ECO:0000256" key="1">
    <source>
        <dbReference type="ARBA" id="ARBA00006718"/>
    </source>
</evidence>
<evidence type="ECO:0000313" key="4">
    <source>
        <dbReference type="EMBL" id="KAK0545937.1"/>
    </source>
</evidence>
<feature type="region of interest" description="Disordered" evidence="2">
    <location>
        <begin position="36"/>
        <end position="69"/>
    </location>
</feature>